<evidence type="ECO:0000313" key="6">
    <source>
        <dbReference type="Proteomes" id="UP000518752"/>
    </source>
</evidence>
<dbReference type="InterPro" id="IPR036259">
    <property type="entry name" value="MFS_trans_sf"/>
</dbReference>
<dbReference type="GO" id="GO:0016020">
    <property type="term" value="C:membrane"/>
    <property type="evidence" value="ECO:0007669"/>
    <property type="project" value="UniProtKB-SubCell"/>
</dbReference>
<evidence type="ECO:0000256" key="2">
    <source>
        <dbReference type="ARBA" id="ARBA00006727"/>
    </source>
</evidence>
<keyword evidence="6" id="KW-1185">Reference proteome</keyword>
<feature type="compositionally biased region" description="Basic and acidic residues" evidence="3">
    <location>
        <begin position="46"/>
        <end position="61"/>
    </location>
</feature>
<comment type="caution">
    <text evidence="5">The sequence shown here is derived from an EMBL/GenBank/DDBJ whole genome shotgun (WGS) entry which is preliminary data.</text>
</comment>
<organism evidence="5 6">
    <name type="scientific">Collybiopsis confluens</name>
    <dbReference type="NCBI Taxonomy" id="2823264"/>
    <lineage>
        <taxon>Eukaryota</taxon>
        <taxon>Fungi</taxon>
        <taxon>Dikarya</taxon>
        <taxon>Basidiomycota</taxon>
        <taxon>Agaricomycotina</taxon>
        <taxon>Agaricomycetes</taxon>
        <taxon>Agaricomycetidae</taxon>
        <taxon>Agaricales</taxon>
        <taxon>Marasmiineae</taxon>
        <taxon>Omphalotaceae</taxon>
        <taxon>Collybiopsis</taxon>
    </lineage>
</organism>
<accession>A0A8H5HT48</accession>
<keyword evidence="4" id="KW-0472">Membrane</keyword>
<dbReference type="SUPFAM" id="SSF103473">
    <property type="entry name" value="MFS general substrate transporter"/>
    <property type="match status" value="1"/>
</dbReference>
<dbReference type="AlphaFoldDB" id="A0A8H5HT48"/>
<keyword evidence="4" id="KW-0812">Transmembrane</keyword>
<feature type="transmembrane region" description="Helical" evidence="4">
    <location>
        <begin position="293"/>
        <end position="318"/>
    </location>
</feature>
<feature type="transmembrane region" description="Helical" evidence="4">
    <location>
        <begin position="243"/>
        <end position="262"/>
    </location>
</feature>
<feature type="transmembrane region" description="Helical" evidence="4">
    <location>
        <begin position="121"/>
        <end position="141"/>
    </location>
</feature>
<feature type="transmembrane region" description="Helical" evidence="4">
    <location>
        <begin position="75"/>
        <end position="100"/>
    </location>
</feature>
<feature type="transmembrane region" description="Helical" evidence="4">
    <location>
        <begin position="211"/>
        <end position="231"/>
    </location>
</feature>
<dbReference type="EMBL" id="JAACJN010000025">
    <property type="protein sequence ID" value="KAF5388983.1"/>
    <property type="molecule type" value="Genomic_DNA"/>
</dbReference>
<protein>
    <recommendedName>
        <fullName evidence="7">MFS general substrate transporter</fullName>
    </recommendedName>
</protein>
<feature type="transmembrane region" description="Helical" evidence="4">
    <location>
        <begin position="356"/>
        <end position="376"/>
    </location>
</feature>
<comment type="similarity">
    <text evidence="2">Belongs to the major facilitator superfamily. Monocarboxylate porter (TC 2.A.1.13) family.</text>
</comment>
<dbReference type="PANTHER" id="PTHR11360">
    <property type="entry name" value="MONOCARBOXYLATE TRANSPORTER"/>
    <property type="match status" value="1"/>
</dbReference>
<dbReference type="Proteomes" id="UP000518752">
    <property type="component" value="Unassembled WGS sequence"/>
</dbReference>
<evidence type="ECO:0000256" key="1">
    <source>
        <dbReference type="ARBA" id="ARBA00004141"/>
    </source>
</evidence>
<dbReference type="Gene3D" id="1.20.1250.20">
    <property type="entry name" value="MFS general substrate transporter like domains"/>
    <property type="match status" value="1"/>
</dbReference>
<evidence type="ECO:0000313" key="5">
    <source>
        <dbReference type="EMBL" id="KAF5388983.1"/>
    </source>
</evidence>
<gene>
    <name evidence="5" type="ORF">D9757_005084</name>
</gene>
<feature type="transmembrane region" description="Helical" evidence="4">
    <location>
        <begin position="330"/>
        <end position="350"/>
    </location>
</feature>
<name>A0A8H5HT48_9AGAR</name>
<reference evidence="5 6" key="1">
    <citation type="journal article" date="2020" name="ISME J.">
        <title>Uncovering the hidden diversity of litter-decomposition mechanisms in mushroom-forming fungi.</title>
        <authorList>
            <person name="Floudas D."/>
            <person name="Bentzer J."/>
            <person name="Ahren D."/>
            <person name="Johansson T."/>
            <person name="Persson P."/>
            <person name="Tunlid A."/>
        </authorList>
    </citation>
    <scope>NUCLEOTIDE SEQUENCE [LARGE SCALE GENOMIC DNA]</scope>
    <source>
        <strain evidence="5 6">CBS 406.79</strain>
    </source>
</reference>
<keyword evidence="4" id="KW-1133">Transmembrane helix</keyword>
<dbReference type="InterPro" id="IPR050327">
    <property type="entry name" value="Proton-linked_MCT"/>
</dbReference>
<evidence type="ECO:0008006" key="7">
    <source>
        <dbReference type="Google" id="ProtNLM"/>
    </source>
</evidence>
<feature type="transmembrane region" description="Helical" evidence="4">
    <location>
        <begin position="184"/>
        <end position="205"/>
    </location>
</feature>
<dbReference type="GO" id="GO:0022857">
    <property type="term" value="F:transmembrane transporter activity"/>
    <property type="evidence" value="ECO:0007669"/>
    <property type="project" value="InterPro"/>
</dbReference>
<evidence type="ECO:0000256" key="4">
    <source>
        <dbReference type="SAM" id="Phobius"/>
    </source>
</evidence>
<sequence length="463" mass="49618">MELDTFEHTAVTLDPSPLASPAATVTHPNSDRTAPPSLSASLSERTSVELRAQDEEPSDDVRISRLPPVDGGFHAWAYLVSAWCIELLVWSIPFSYGIFLDFYTTSPNSSFSSSSGTSTSTLALVGSLSSGLLYLTSPIILPLINRYPWYKTHTMVMGLVLCVAGLVGAAYVESVQGLIITQGIMYSLGGSLLYFPITTYLFEWFSAKKGMANGVIFTGTGVGGVVTPFIVEKLLQKYGQKVTMLSLAAAFLVISIPCIPFIKPRLPVTRVRITDMARGSRNGGVRVLKSTPFWILFVANVCQGLGSFLPSLFLPTFASDLNLSTASSGTLALSLLNGASVPGLLCLGYLSDRNNGVLYSIILSSFGSAISVFFIWGFAQSLVPLLVFSCLYGFLAPSWSALWPRFAAMAVKGSGNGTEDGGSGDGDGYVEDPRLVSSVMGIFIAGLCLFYVQILQRSRIELI</sequence>
<feature type="transmembrane region" description="Helical" evidence="4">
    <location>
        <begin position="153"/>
        <end position="172"/>
    </location>
</feature>
<feature type="transmembrane region" description="Helical" evidence="4">
    <location>
        <begin position="435"/>
        <end position="455"/>
    </location>
</feature>
<proteinExistence type="inferred from homology"/>
<dbReference type="Pfam" id="PF07690">
    <property type="entry name" value="MFS_1"/>
    <property type="match status" value="1"/>
</dbReference>
<feature type="region of interest" description="Disordered" evidence="3">
    <location>
        <begin position="1"/>
        <end position="61"/>
    </location>
</feature>
<dbReference type="InterPro" id="IPR011701">
    <property type="entry name" value="MFS"/>
</dbReference>
<dbReference type="OrthoDB" id="2213137at2759"/>
<dbReference type="PANTHER" id="PTHR11360:SF287">
    <property type="entry name" value="MFS MONOCARBOXYLATE TRANSPORTER"/>
    <property type="match status" value="1"/>
</dbReference>
<evidence type="ECO:0000256" key="3">
    <source>
        <dbReference type="SAM" id="MobiDB-lite"/>
    </source>
</evidence>
<feature type="compositionally biased region" description="Polar residues" evidence="3">
    <location>
        <begin position="26"/>
        <end position="45"/>
    </location>
</feature>
<comment type="subcellular location">
    <subcellularLocation>
        <location evidence="1">Membrane</location>
        <topology evidence="1">Multi-pass membrane protein</topology>
    </subcellularLocation>
</comment>